<keyword evidence="3" id="KW-1003">Cell membrane</keyword>
<dbReference type="GO" id="GO:0015740">
    <property type="term" value="P:C4-dicarboxylate transport"/>
    <property type="evidence" value="ECO:0007669"/>
    <property type="project" value="TreeGrafter"/>
</dbReference>
<evidence type="ECO:0000256" key="4">
    <source>
        <dbReference type="ARBA" id="ARBA00022519"/>
    </source>
</evidence>
<evidence type="ECO:0000256" key="3">
    <source>
        <dbReference type="ARBA" id="ARBA00022475"/>
    </source>
</evidence>
<evidence type="ECO:0000256" key="7">
    <source>
        <dbReference type="ARBA" id="ARBA00023136"/>
    </source>
</evidence>
<keyword evidence="2" id="KW-0813">Transport</keyword>
<proteinExistence type="predicted"/>
<feature type="transmembrane region" description="Helical" evidence="8">
    <location>
        <begin position="88"/>
        <end position="108"/>
    </location>
</feature>
<name>X1GNS9_9ZZZZ</name>
<accession>X1GNS9</accession>
<comment type="subcellular location">
    <subcellularLocation>
        <location evidence="1">Cell inner membrane</location>
        <topology evidence="1">Multi-pass membrane protein</topology>
    </subcellularLocation>
</comment>
<evidence type="ECO:0000256" key="1">
    <source>
        <dbReference type="ARBA" id="ARBA00004429"/>
    </source>
</evidence>
<protein>
    <recommendedName>
        <fullName evidence="9">Tripartite ATP-independent periplasmic transporters DctQ component domain-containing protein</fullName>
    </recommendedName>
</protein>
<evidence type="ECO:0000313" key="10">
    <source>
        <dbReference type="EMBL" id="GAH59531.1"/>
    </source>
</evidence>
<dbReference type="GO" id="GO:0022857">
    <property type="term" value="F:transmembrane transporter activity"/>
    <property type="evidence" value="ECO:0007669"/>
    <property type="project" value="TreeGrafter"/>
</dbReference>
<evidence type="ECO:0000259" key="9">
    <source>
        <dbReference type="Pfam" id="PF04290"/>
    </source>
</evidence>
<evidence type="ECO:0000256" key="6">
    <source>
        <dbReference type="ARBA" id="ARBA00022989"/>
    </source>
</evidence>
<dbReference type="InterPro" id="IPR007387">
    <property type="entry name" value="TRAP_DctQ"/>
</dbReference>
<comment type="caution">
    <text evidence="10">The sequence shown here is derived from an EMBL/GenBank/DDBJ whole genome shotgun (WGS) entry which is preliminary data.</text>
</comment>
<organism evidence="10">
    <name type="scientific">marine sediment metagenome</name>
    <dbReference type="NCBI Taxonomy" id="412755"/>
    <lineage>
        <taxon>unclassified sequences</taxon>
        <taxon>metagenomes</taxon>
        <taxon>ecological metagenomes</taxon>
    </lineage>
</organism>
<dbReference type="Pfam" id="PF04290">
    <property type="entry name" value="DctQ"/>
    <property type="match status" value="1"/>
</dbReference>
<feature type="domain" description="Tripartite ATP-independent periplasmic transporters DctQ component" evidence="9">
    <location>
        <begin position="27"/>
        <end position="151"/>
    </location>
</feature>
<keyword evidence="5 8" id="KW-0812">Transmembrane</keyword>
<feature type="non-terminal residue" evidence="10">
    <location>
        <position position="161"/>
    </location>
</feature>
<feature type="transmembrane region" description="Helical" evidence="8">
    <location>
        <begin position="20"/>
        <end position="44"/>
    </location>
</feature>
<reference evidence="10" key="1">
    <citation type="journal article" date="2014" name="Front. Microbiol.">
        <title>High frequency of phylogenetically diverse reductive dehalogenase-homologous genes in deep subseafloor sedimentary metagenomes.</title>
        <authorList>
            <person name="Kawai M."/>
            <person name="Futagami T."/>
            <person name="Toyoda A."/>
            <person name="Takaki Y."/>
            <person name="Nishi S."/>
            <person name="Hori S."/>
            <person name="Arai W."/>
            <person name="Tsubouchi T."/>
            <person name="Morono Y."/>
            <person name="Uchiyama I."/>
            <person name="Ito T."/>
            <person name="Fujiyama A."/>
            <person name="Inagaki F."/>
            <person name="Takami H."/>
        </authorList>
    </citation>
    <scope>NUCLEOTIDE SEQUENCE</scope>
    <source>
        <strain evidence="10">Expedition CK06-06</strain>
    </source>
</reference>
<dbReference type="GO" id="GO:0005886">
    <property type="term" value="C:plasma membrane"/>
    <property type="evidence" value="ECO:0007669"/>
    <property type="project" value="UniProtKB-SubCell"/>
</dbReference>
<dbReference type="AlphaFoldDB" id="X1GNS9"/>
<dbReference type="PANTHER" id="PTHR35011:SF2">
    <property type="entry name" value="2,3-DIKETO-L-GULONATE TRAP TRANSPORTER SMALL PERMEASE PROTEIN YIAM"/>
    <property type="match status" value="1"/>
</dbReference>
<evidence type="ECO:0000256" key="2">
    <source>
        <dbReference type="ARBA" id="ARBA00022448"/>
    </source>
</evidence>
<evidence type="ECO:0000256" key="8">
    <source>
        <dbReference type="SAM" id="Phobius"/>
    </source>
</evidence>
<gene>
    <name evidence="10" type="ORF">S03H2_30889</name>
</gene>
<sequence length="161" mass="18321">MKILKKIFSGLDKGLYYWDFGLMSAVAFVVIVTVFLRYIFNIVFNWTEELIIFLFIGTTYFGAILGVKENEHIKISIAKDKLPPKIKIAVDILISCINISVVVITAYLSRNWIEKVGRPLTPGLKIPYGVIYMIVPIAFALIAIYEGREVVLKISDFKKKI</sequence>
<keyword evidence="4" id="KW-0997">Cell inner membrane</keyword>
<dbReference type="PANTHER" id="PTHR35011">
    <property type="entry name" value="2,3-DIKETO-L-GULONATE TRAP TRANSPORTER SMALL PERMEASE PROTEIN YIAM"/>
    <property type="match status" value="1"/>
</dbReference>
<feature type="transmembrane region" description="Helical" evidence="8">
    <location>
        <begin position="50"/>
        <end position="67"/>
    </location>
</feature>
<feature type="transmembrane region" description="Helical" evidence="8">
    <location>
        <begin position="128"/>
        <end position="145"/>
    </location>
</feature>
<keyword evidence="7 8" id="KW-0472">Membrane</keyword>
<dbReference type="InterPro" id="IPR055348">
    <property type="entry name" value="DctQ"/>
</dbReference>
<evidence type="ECO:0000256" key="5">
    <source>
        <dbReference type="ARBA" id="ARBA00022692"/>
    </source>
</evidence>
<dbReference type="EMBL" id="BARU01018705">
    <property type="protein sequence ID" value="GAH59531.1"/>
    <property type="molecule type" value="Genomic_DNA"/>
</dbReference>
<keyword evidence="6 8" id="KW-1133">Transmembrane helix</keyword>